<sequence length="126" mass="14041">MPDVSFDTESRCLLSPSSSLSAATPKSHFRALPPSSINPLLVLCCFPDIASFRSSALYYMVQGSLNLSKLHLSHYYPFRIPKVYFPKMLEDYSIQYKPFRGDATQGMAPHSSVKNSTKGLKVMGFP</sequence>
<proteinExistence type="predicted"/>
<keyword evidence="2" id="KW-1185">Reference proteome</keyword>
<gene>
    <name evidence="1" type="ORF">OUZ56_032230</name>
</gene>
<name>A0ABQ9ZWL6_9CRUS</name>
<accession>A0ABQ9ZWL6</accession>
<evidence type="ECO:0000313" key="2">
    <source>
        <dbReference type="Proteomes" id="UP001234178"/>
    </source>
</evidence>
<protein>
    <submittedName>
        <fullName evidence="1">Uncharacterized protein</fullName>
    </submittedName>
</protein>
<comment type="caution">
    <text evidence="1">The sequence shown here is derived from an EMBL/GenBank/DDBJ whole genome shotgun (WGS) entry which is preliminary data.</text>
</comment>
<evidence type="ECO:0000313" key="1">
    <source>
        <dbReference type="EMBL" id="KAK4017283.1"/>
    </source>
</evidence>
<dbReference type="EMBL" id="JAOYFB010000005">
    <property type="protein sequence ID" value="KAK4017283.1"/>
    <property type="molecule type" value="Genomic_DNA"/>
</dbReference>
<reference evidence="1 2" key="1">
    <citation type="journal article" date="2023" name="Nucleic Acids Res.">
        <title>The hologenome of Daphnia magna reveals possible DNA methylation and microbiome-mediated evolution of the host genome.</title>
        <authorList>
            <person name="Chaturvedi A."/>
            <person name="Li X."/>
            <person name="Dhandapani V."/>
            <person name="Marshall H."/>
            <person name="Kissane S."/>
            <person name="Cuenca-Cambronero M."/>
            <person name="Asole G."/>
            <person name="Calvet F."/>
            <person name="Ruiz-Romero M."/>
            <person name="Marangio P."/>
            <person name="Guigo R."/>
            <person name="Rago D."/>
            <person name="Mirbahai L."/>
            <person name="Eastwood N."/>
            <person name="Colbourne J.K."/>
            <person name="Zhou J."/>
            <person name="Mallon E."/>
            <person name="Orsini L."/>
        </authorList>
    </citation>
    <scope>NUCLEOTIDE SEQUENCE [LARGE SCALE GENOMIC DNA]</scope>
    <source>
        <strain evidence="1">LRV0_1</strain>
    </source>
</reference>
<organism evidence="1 2">
    <name type="scientific">Daphnia magna</name>
    <dbReference type="NCBI Taxonomy" id="35525"/>
    <lineage>
        <taxon>Eukaryota</taxon>
        <taxon>Metazoa</taxon>
        <taxon>Ecdysozoa</taxon>
        <taxon>Arthropoda</taxon>
        <taxon>Crustacea</taxon>
        <taxon>Branchiopoda</taxon>
        <taxon>Diplostraca</taxon>
        <taxon>Cladocera</taxon>
        <taxon>Anomopoda</taxon>
        <taxon>Daphniidae</taxon>
        <taxon>Daphnia</taxon>
    </lineage>
</organism>
<dbReference type="Proteomes" id="UP001234178">
    <property type="component" value="Unassembled WGS sequence"/>
</dbReference>